<keyword evidence="2" id="KW-1185">Reference proteome</keyword>
<gene>
    <name evidence="1" type="ORF">BSL78_25867</name>
</gene>
<dbReference type="PANTHER" id="PTHR13318">
    <property type="entry name" value="PARTNER OF PAIRED, ISOFORM B-RELATED"/>
    <property type="match status" value="1"/>
</dbReference>
<dbReference type="SMART" id="SM00367">
    <property type="entry name" value="LRR_CC"/>
    <property type="match status" value="4"/>
</dbReference>
<protein>
    <submittedName>
        <fullName evidence="1">Uncharacterized protein</fullName>
    </submittedName>
</protein>
<dbReference type="OrthoDB" id="16120at2759"/>
<proteinExistence type="predicted"/>
<dbReference type="AlphaFoldDB" id="A0A2G8JNJ2"/>
<dbReference type="Gene3D" id="3.80.10.10">
    <property type="entry name" value="Ribonuclease Inhibitor"/>
    <property type="match status" value="2"/>
</dbReference>
<dbReference type="SUPFAM" id="SSF52047">
    <property type="entry name" value="RNI-like"/>
    <property type="match status" value="2"/>
</dbReference>
<organism evidence="1 2">
    <name type="scientific">Stichopus japonicus</name>
    <name type="common">Sea cucumber</name>
    <dbReference type="NCBI Taxonomy" id="307972"/>
    <lineage>
        <taxon>Eukaryota</taxon>
        <taxon>Metazoa</taxon>
        <taxon>Echinodermata</taxon>
        <taxon>Eleutherozoa</taxon>
        <taxon>Echinozoa</taxon>
        <taxon>Holothuroidea</taxon>
        <taxon>Aspidochirotacea</taxon>
        <taxon>Aspidochirotida</taxon>
        <taxon>Stichopodidae</taxon>
        <taxon>Apostichopus</taxon>
    </lineage>
</organism>
<reference evidence="1 2" key="1">
    <citation type="journal article" date="2017" name="PLoS Biol.">
        <title>The sea cucumber genome provides insights into morphological evolution and visceral regeneration.</title>
        <authorList>
            <person name="Zhang X."/>
            <person name="Sun L."/>
            <person name="Yuan J."/>
            <person name="Sun Y."/>
            <person name="Gao Y."/>
            <person name="Zhang L."/>
            <person name="Li S."/>
            <person name="Dai H."/>
            <person name="Hamel J.F."/>
            <person name="Liu C."/>
            <person name="Yu Y."/>
            <person name="Liu S."/>
            <person name="Lin W."/>
            <person name="Guo K."/>
            <person name="Jin S."/>
            <person name="Xu P."/>
            <person name="Storey K.B."/>
            <person name="Huan P."/>
            <person name="Zhang T."/>
            <person name="Zhou Y."/>
            <person name="Zhang J."/>
            <person name="Lin C."/>
            <person name="Li X."/>
            <person name="Xing L."/>
            <person name="Huo D."/>
            <person name="Sun M."/>
            <person name="Wang L."/>
            <person name="Mercier A."/>
            <person name="Li F."/>
            <person name="Yang H."/>
            <person name="Xiang J."/>
        </authorList>
    </citation>
    <scope>NUCLEOTIDE SEQUENCE [LARGE SCALE GENOMIC DNA]</scope>
    <source>
        <strain evidence="1">Shaxun</strain>
        <tissue evidence="1">Muscle</tissue>
    </source>
</reference>
<dbReference type="InterPro" id="IPR006553">
    <property type="entry name" value="Leu-rich_rpt_Cys-con_subtyp"/>
</dbReference>
<evidence type="ECO:0000313" key="2">
    <source>
        <dbReference type="Proteomes" id="UP000230750"/>
    </source>
</evidence>
<comment type="caution">
    <text evidence="1">The sequence shown here is derived from an EMBL/GenBank/DDBJ whole genome shotgun (WGS) entry which is preliminary data.</text>
</comment>
<accession>A0A2G8JNJ2</accession>
<dbReference type="GO" id="GO:0031146">
    <property type="term" value="P:SCF-dependent proteasomal ubiquitin-dependent protein catabolic process"/>
    <property type="evidence" value="ECO:0007669"/>
    <property type="project" value="TreeGrafter"/>
</dbReference>
<dbReference type="STRING" id="307972.A0A2G8JNJ2"/>
<evidence type="ECO:0000313" key="1">
    <source>
        <dbReference type="EMBL" id="PIK37307.1"/>
    </source>
</evidence>
<sequence>MPKTKGIQTLYNSCIHNIANNINYWTEHYEKHVLKRSPQERRKILFFLGPFDELNSLIVNELIELLVFKKRLTFPALQLIINSGSITKLNLEGAAKLVNDAIVSSVAKQCSNLKFLNLSRCKRISATALTNLSSKLPLALSLNFSWTAINTSALCNIIRNCKKLLELVLKDCKISDETLHEINTKAINGDFLKMKVIDLSDNDGITEIGLGNLLACMPHLEDVRHHLLFEAISEQEWIRSSSNNNYYLLRTLSCLDADMLGDGDMETITERCPNLYRLEVRLTVHLSSVGLHRLSSLEALGELVLDGNDHAGDFASYRSKVRTPLEACGQGLVTLIVENMKELDLLEVLSFCPKLKNLTVLQHGQPGNFCNGATTPKCVNLSRLCIWSRLRDNSLTAKALESILSSAVGLENIELFQVDNLTDSVLEKVLAVHSMEKLSWLHLQECNHIKGEALSSLVLDDNNLLQKVTLMNNWLVNRADYEVWKRTAADSNLDVQIEWQ</sequence>
<name>A0A2G8JNJ2_STIJA</name>
<dbReference type="EMBL" id="MRZV01001523">
    <property type="protein sequence ID" value="PIK37307.1"/>
    <property type="molecule type" value="Genomic_DNA"/>
</dbReference>
<dbReference type="GO" id="GO:0019005">
    <property type="term" value="C:SCF ubiquitin ligase complex"/>
    <property type="evidence" value="ECO:0007669"/>
    <property type="project" value="TreeGrafter"/>
</dbReference>
<dbReference type="InterPro" id="IPR032675">
    <property type="entry name" value="LRR_dom_sf"/>
</dbReference>
<dbReference type="Proteomes" id="UP000230750">
    <property type="component" value="Unassembled WGS sequence"/>
</dbReference>